<proteinExistence type="predicted"/>
<keyword evidence="3" id="KW-0560">Oxidoreductase</keyword>
<dbReference type="RefSeq" id="WP_044487364.1">
    <property type="nucleotide sequence ID" value="NZ_KK328284.1"/>
</dbReference>
<dbReference type="PATRIC" id="fig|1324261.3.peg.5137"/>
<evidence type="ECO:0000256" key="1">
    <source>
        <dbReference type="ARBA" id="ARBA00001946"/>
    </source>
</evidence>
<dbReference type="InterPro" id="IPR050642">
    <property type="entry name" value="PDH_E1_Alpha_Subunit"/>
</dbReference>
<dbReference type="GO" id="GO:0004739">
    <property type="term" value="F:pyruvate dehydrogenase (acetyl-transferring) activity"/>
    <property type="evidence" value="ECO:0007669"/>
    <property type="project" value="TreeGrafter"/>
</dbReference>
<feature type="domain" description="Dehydrogenase E1 component" evidence="5">
    <location>
        <begin position="44"/>
        <end position="253"/>
    </location>
</feature>
<dbReference type="Gene3D" id="3.40.50.970">
    <property type="match status" value="1"/>
</dbReference>
<evidence type="ECO:0000259" key="5">
    <source>
        <dbReference type="Pfam" id="PF00676"/>
    </source>
</evidence>
<dbReference type="HOGENOM" id="CLU_081557_0_0_11"/>
<evidence type="ECO:0000256" key="4">
    <source>
        <dbReference type="ARBA" id="ARBA00023052"/>
    </source>
</evidence>
<dbReference type="InterPro" id="IPR029061">
    <property type="entry name" value="THDP-binding"/>
</dbReference>
<organism evidence="6 7">
    <name type="scientific">Mycobacterium [tuberculosis] TKK-01-0051</name>
    <dbReference type="NCBI Taxonomy" id="1324261"/>
    <lineage>
        <taxon>Bacteria</taxon>
        <taxon>Bacillati</taxon>
        <taxon>Actinomycetota</taxon>
        <taxon>Actinomycetes</taxon>
        <taxon>Mycobacteriales</taxon>
        <taxon>Mycobacteriaceae</taxon>
        <taxon>Mycobacterium</taxon>
        <taxon>Mycobacterium avium complex (MAC)</taxon>
    </lineage>
</organism>
<comment type="cofactor">
    <cofactor evidence="2">
        <name>thiamine diphosphate</name>
        <dbReference type="ChEBI" id="CHEBI:58937"/>
    </cofactor>
</comment>
<dbReference type="InterPro" id="IPR001017">
    <property type="entry name" value="DH_E1"/>
</dbReference>
<dbReference type="SUPFAM" id="SSF52518">
    <property type="entry name" value="Thiamin diphosphate-binding fold (THDP-binding)"/>
    <property type="match status" value="1"/>
</dbReference>
<dbReference type="PANTHER" id="PTHR11516">
    <property type="entry name" value="PYRUVATE DEHYDROGENASE E1 COMPONENT, ALPHA SUBUNIT BACTERIAL AND ORGANELLAR"/>
    <property type="match status" value="1"/>
</dbReference>
<comment type="caution">
    <text evidence="6">The sequence shown here is derived from an EMBL/GenBank/DDBJ whole genome shotgun (WGS) entry which is preliminary data.</text>
</comment>
<gene>
    <name evidence="6" type="ORF">K875_05092</name>
</gene>
<dbReference type="GO" id="GO:0000287">
    <property type="term" value="F:magnesium ion binding"/>
    <property type="evidence" value="ECO:0007669"/>
    <property type="project" value="UniProtKB-ARBA"/>
</dbReference>
<evidence type="ECO:0000256" key="2">
    <source>
        <dbReference type="ARBA" id="ARBA00001964"/>
    </source>
</evidence>
<comment type="cofactor">
    <cofactor evidence="1">
        <name>Mg(2+)</name>
        <dbReference type="ChEBI" id="CHEBI:18420"/>
    </cofactor>
</comment>
<dbReference type="EMBL" id="JLXW01000011">
    <property type="protein sequence ID" value="KBZ59531.1"/>
    <property type="molecule type" value="Genomic_DNA"/>
</dbReference>
<keyword evidence="7" id="KW-1185">Reference proteome</keyword>
<dbReference type="PANTHER" id="PTHR11516:SF60">
    <property type="entry name" value="PYRUVATE DEHYDROGENASE E1 COMPONENT SUBUNIT ALPHA"/>
    <property type="match status" value="1"/>
</dbReference>
<evidence type="ECO:0000313" key="6">
    <source>
        <dbReference type="EMBL" id="KBZ59531.1"/>
    </source>
</evidence>
<dbReference type="AlphaFoldDB" id="A0A051TT71"/>
<accession>A0A051TT71</accession>
<reference evidence="6 7" key="1">
    <citation type="submission" date="2014-04" db="EMBL/GenBank/DDBJ databases">
        <title>The Genome Sequence of Mycobacterium tuberculosis TKK-01-0051.</title>
        <authorList>
            <consortium name="The Broad Institute Genomics Platform"/>
            <consortium name="The Broad Institute Genome Sequencing Center for Infectious Disease"/>
            <person name="Earl A.M."/>
            <person name="Cohen K."/>
            <person name="Pym A."/>
            <person name="Bishai W."/>
            <person name="Maharaj K."/>
            <person name="Desjardins C."/>
            <person name="Abeel T."/>
            <person name="Young S."/>
            <person name="Zeng Q."/>
            <person name="Gargeya S."/>
            <person name="Abouelleil A."/>
            <person name="Alvarado L."/>
            <person name="Chapman S.B."/>
            <person name="Gainer-Dewar J."/>
            <person name="Goldberg J."/>
            <person name="Griggs A."/>
            <person name="Gujja S."/>
            <person name="Hansen M."/>
            <person name="Howarth C."/>
            <person name="Imamovic A."/>
            <person name="Larimer J."/>
            <person name="Murphy C."/>
            <person name="Naylor J."/>
            <person name="Pearson M."/>
            <person name="Poon T.W."/>
            <person name="Priest M."/>
            <person name="Roberts A."/>
            <person name="Saif S."/>
            <person name="Shea T."/>
            <person name="Sykes S."/>
            <person name="Wortman J."/>
            <person name="Nusbaum C."/>
            <person name="Birren B."/>
        </authorList>
    </citation>
    <scope>NUCLEOTIDE SEQUENCE [LARGE SCALE GENOMIC DNA]</scope>
    <source>
        <strain evidence="6 7">TKK-01-0051</strain>
    </source>
</reference>
<evidence type="ECO:0000256" key="3">
    <source>
        <dbReference type="ARBA" id="ARBA00023002"/>
    </source>
</evidence>
<dbReference type="Proteomes" id="UP000025947">
    <property type="component" value="Unassembled WGS sequence"/>
</dbReference>
<dbReference type="GO" id="GO:0006086">
    <property type="term" value="P:pyruvate decarboxylation to acetyl-CoA"/>
    <property type="evidence" value="ECO:0007669"/>
    <property type="project" value="TreeGrafter"/>
</dbReference>
<protein>
    <recommendedName>
        <fullName evidence="5">Dehydrogenase E1 component domain-containing protein</fullName>
    </recommendedName>
</protein>
<sequence>MTHTPQTSAALVRDDGFELYRRMWVLRLLDMALEELRVDGLIDDSAHVEFGQEAVAIGTVAALRPGDLVNASTPQFRHAQQVGLALPLGPAIAETIGPKRRTGGGPADWKRSLANETALGQSTLFALGDANTLRMTGQGKVSLCVIGGRDTHSVEFTTAARIAVQWRLPVVFVVENIRGASKARRRAYESDAMPMFPVDGRDVVAVADSVAEAVRRAGAGDGPALVEAITYQTSHPAAVDPLVFARRQLVAAGGDGDHLNEVERGARHLVAEAVASARALVRARQIPPVPESKPWSAAS</sequence>
<name>A0A051TT71_9MYCO</name>
<dbReference type="Pfam" id="PF00676">
    <property type="entry name" value="E1_dh"/>
    <property type="match status" value="1"/>
</dbReference>
<keyword evidence="4" id="KW-0786">Thiamine pyrophosphate</keyword>
<evidence type="ECO:0000313" key="7">
    <source>
        <dbReference type="Proteomes" id="UP000025947"/>
    </source>
</evidence>